<dbReference type="STRING" id="4097.A0A1S3YFE4"/>
<dbReference type="Gene3D" id="3.30.70.270">
    <property type="match status" value="2"/>
</dbReference>
<dbReference type="InterPro" id="IPR000477">
    <property type="entry name" value="RT_dom"/>
</dbReference>
<evidence type="ECO:0000313" key="2">
    <source>
        <dbReference type="RefSeq" id="XP_016450971.1"/>
    </source>
</evidence>
<dbReference type="PANTHER" id="PTHR24559:SF444">
    <property type="entry name" value="REVERSE TRANSCRIPTASE DOMAIN-CONTAINING PROTEIN"/>
    <property type="match status" value="1"/>
</dbReference>
<sequence>MVEYDVIMGMDLLDSYYATMDCWKKVVRFNFPGDPVIEMKGNVAAPRGKLISYLKARKMIMKGWFYYLVRVLDAGAKSPTLQSVPVVSEFPDVLPDEFLGIPPERERDRLNKVTIKNKLPLPRIDDLFDQLHGAKKISKINLRSEYHQLRIREEDVLKIAFQARYGHYELHVMSFGLTNTPTAFMDLMNKVFRYILDQKQSMQSICEWFYAHSGFTSCTPNFPNASSAAPLMKLMHKAEKFWWTDIYEKSFHELKDRLTFVPVLTLPERPQGGAQFTTNFERSFQRGLGTRINLSTTFHPQMDDYRKGENDLRSFIDHSKQAKVLLRYPMMRFGVCRGRLGIPKGVFYERRDEKVGQVAYKLELPQELEVKHLVFHMFILQKWLSDSSRITLIEDIQVTKDLSYEEVLVAILDRQVRKLRTKDVTSVKVIWRNNNVEEITWKAEEDKKTRYPHLFHATGGNN</sequence>
<reference evidence="2" key="1">
    <citation type="submission" date="2025-08" db="UniProtKB">
        <authorList>
            <consortium name="RefSeq"/>
        </authorList>
    </citation>
    <scope>IDENTIFICATION</scope>
</reference>
<dbReference type="PANTHER" id="PTHR24559">
    <property type="entry name" value="TRANSPOSON TY3-I GAG-POL POLYPROTEIN"/>
    <property type="match status" value="1"/>
</dbReference>
<dbReference type="Pfam" id="PF00078">
    <property type="entry name" value="RVT_1"/>
    <property type="match status" value="1"/>
</dbReference>
<dbReference type="RefSeq" id="XP_016450971.1">
    <property type="nucleotide sequence ID" value="XM_016595485.1"/>
</dbReference>
<evidence type="ECO:0000259" key="1">
    <source>
        <dbReference type="Pfam" id="PF00078"/>
    </source>
</evidence>
<protein>
    <recommendedName>
        <fullName evidence="1">Reverse transcriptase domain-containing protein</fullName>
    </recommendedName>
</protein>
<dbReference type="CDD" id="cd01647">
    <property type="entry name" value="RT_LTR"/>
    <property type="match status" value="1"/>
</dbReference>
<dbReference type="AlphaFoldDB" id="A0A1S3YFE4"/>
<dbReference type="PaxDb" id="4097-A0A1S3YFE4"/>
<dbReference type="KEGG" id="nta:107775729"/>
<dbReference type="InterPro" id="IPR043502">
    <property type="entry name" value="DNA/RNA_pol_sf"/>
</dbReference>
<gene>
    <name evidence="2" type="primary">LOC107775729</name>
</gene>
<dbReference type="OrthoDB" id="5985335at2759"/>
<dbReference type="InterPro" id="IPR053134">
    <property type="entry name" value="RNA-dir_DNA_polymerase"/>
</dbReference>
<dbReference type="InterPro" id="IPR043128">
    <property type="entry name" value="Rev_trsase/Diguanyl_cyclase"/>
</dbReference>
<dbReference type="SUPFAM" id="SSF56672">
    <property type="entry name" value="DNA/RNA polymerases"/>
    <property type="match status" value="1"/>
</dbReference>
<proteinExistence type="predicted"/>
<accession>A0A1S3YFE4</accession>
<name>A0A1S3YFE4_TOBAC</name>
<dbReference type="Gene3D" id="3.10.10.10">
    <property type="entry name" value="HIV Type 1 Reverse Transcriptase, subunit A, domain 1"/>
    <property type="match status" value="1"/>
</dbReference>
<organism evidence="2">
    <name type="scientific">Nicotiana tabacum</name>
    <name type="common">Common tobacco</name>
    <dbReference type="NCBI Taxonomy" id="4097"/>
    <lineage>
        <taxon>Eukaryota</taxon>
        <taxon>Viridiplantae</taxon>
        <taxon>Streptophyta</taxon>
        <taxon>Embryophyta</taxon>
        <taxon>Tracheophyta</taxon>
        <taxon>Spermatophyta</taxon>
        <taxon>Magnoliopsida</taxon>
        <taxon>eudicotyledons</taxon>
        <taxon>Gunneridae</taxon>
        <taxon>Pentapetalae</taxon>
        <taxon>asterids</taxon>
        <taxon>lamiids</taxon>
        <taxon>Solanales</taxon>
        <taxon>Solanaceae</taxon>
        <taxon>Nicotianoideae</taxon>
        <taxon>Nicotianeae</taxon>
        <taxon>Nicotiana</taxon>
    </lineage>
</organism>
<feature type="domain" description="Reverse transcriptase" evidence="1">
    <location>
        <begin position="110"/>
        <end position="199"/>
    </location>
</feature>